<dbReference type="Gene3D" id="2.30.30.100">
    <property type="match status" value="1"/>
</dbReference>
<dbReference type="SUPFAM" id="SSF50182">
    <property type="entry name" value="Sm-like ribonucleoproteins"/>
    <property type="match status" value="1"/>
</dbReference>
<sequence length="208" mass="21854">MTVSRTSKMLNYINFRMRITIQDGRQLVGRFMAFDKHMNVVLGDAEEFRKLPPKKGISEEREERRVLGLVILRGEEVVSMTVEGPPPTTEAKLRTSASATGGPGIGRSAGRGMPPMGMGQAPAGLAGPVRGVGGPGMGVMQPRPQMSGAPMAYGRGAPGMRPGMPPPGMPPPGMPPPGAFPPRPGMPPPGAYPPQPGMRPPPRGPPPQ</sequence>
<evidence type="ECO:0000256" key="3">
    <source>
        <dbReference type="ARBA" id="ARBA00009123"/>
    </source>
</evidence>
<dbReference type="EMBL" id="CP151505">
    <property type="protein sequence ID" value="WZN62116.1"/>
    <property type="molecule type" value="Genomic_DNA"/>
</dbReference>
<reference evidence="13 14" key="1">
    <citation type="submission" date="2024-03" db="EMBL/GenBank/DDBJ databases">
        <title>Complete genome sequence of the green alga Chloropicon roscoffensis RCC1871.</title>
        <authorList>
            <person name="Lemieux C."/>
            <person name="Pombert J.-F."/>
            <person name="Otis C."/>
            <person name="Turmel M."/>
        </authorList>
    </citation>
    <scope>NUCLEOTIDE SEQUENCE [LARGE SCALE GENOMIC DNA]</scope>
    <source>
        <strain evidence="13 14">RCC1871</strain>
    </source>
</reference>
<dbReference type="GO" id="GO:0005686">
    <property type="term" value="C:U2 snRNP"/>
    <property type="evidence" value="ECO:0007669"/>
    <property type="project" value="TreeGrafter"/>
</dbReference>
<dbReference type="GO" id="GO:0071004">
    <property type="term" value="C:U2-type prespliceosome"/>
    <property type="evidence" value="ECO:0007669"/>
    <property type="project" value="TreeGrafter"/>
</dbReference>
<evidence type="ECO:0000313" key="13">
    <source>
        <dbReference type="EMBL" id="WZN62116.1"/>
    </source>
</evidence>
<dbReference type="Pfam" id="PF01423">
    <property type="entry name" value="LSM"/>
    <property type="match status" value="1"/>
</dbReference>
<dbReference type="FunFam" id="2.30.30.100:FF:000004">
    <property type="entry name" value="Small nuclear ribonucleoprotein-associated proteins"/>
    <property type="match status" value="1"/>
</dbReference>
<dbReference type="InterPro" id="IPR050914">
    <property type="entry name" value="snRNP_SmB/NAA38-like"/>
</dbReference>
<keyword evidence="14" id="KW-1185">Reference proteome</keyword>
<evidence type="ECO:0000256" key="10">
    <source>
        <dbReference type="ARBA" id="ARBA00041355"/>
    </source>
</evidence>
<evidence type="ECO:0000256" key="6">
    <source>
        <dbReference type="ARBA" id="ARBA00022884"/>
    </source>
</evidence>
<proteinExistence type="inferred from homology"/>
<feature type="region of interest" description="Disordered" evidence="11">
    <location>
        <begin position="81"/>
        <end position="106"/>
    </location>
</feature>
<dbReference type="GO" id="GO:0046540">
    <property type="term" value="C:U4/U6 x U5 tri-snRNP complex"/>
    <property type="evidence" value="ECO:0007669"/>
    <property type="project" value="TreeGrafter"/>
</dbReference>
<evidence type="ECO:0000256" key="4">
    <source>
        <dbReference type="ARBA" id="ARBA00022490"/>
    </source>
</evidence>
<feature type="region of interest" description="Disordered" evidence="11">
    <location>
        <begin position="144"/>
        <end position="208"/>
    </location>
</feature>
<protein>
    <recommendedName>
        <fullName evidence="10">Sm protein B</fullName>
    </recommendedName>
</protein>
<keyword evidence="7" id="KW-0508">mRNA splicing</keyword>
<feature type="domain" description="Sm" evidence="12">
    <location>
        <begin position="4"/>
        <end position="86"/>
    </location>
</feature>
<dbReference type="GO" id="GO:0071013">
    <property type="term" value="C:catalytic step 2 spliceosome"/>
    <property type="evidence" value="ECO:0007669"/>
    <property type="project" value="TreeGrafter"/>
</dbReference>
<keyword evidence="6" id="KW-0694">RNA-binding</keyword>
<evidence type="ECO:0000313" key="14">
    <source>
        <dbReference type="Proteomes" id="UP001472866"/>
    </source>
</evidence>
<dbReference type="InterPro" id="IPR047575">
    <property type="entry name" value="Sm"/>
</dbReference>
<organism evidence="13 14">
    <name type="scientific">Chloropicon roscoffensis</name>
    <dbReference type="NCBI Taxonomy" id="1461544"/>
    <lineage>
        <taxon>Eukaryota</taxon>
        <taxon>Viridiplantae</taxon>
        <taxon>Chlorophyta</taxon>
        <taxon>Chloropicophyceae</taxon>
        <taxon>Chloropicales</taxon>
        <taxon>Chloropicaceae</taxon>
        <taxon>Chloropicon</taxon>
    </lineage>
</organism>
<dbReference type="GO" id="GO:0005685">
    <property type="term" value="C:U1 snRNP"/>
    <property type="evidence" value="ECO:0007669"/>
    <property type="project" value="TreeGrafter"/>
</dbReference>
<comment type="similarity">
    <text evidence="3">Belongs to the snRNP SmB/SmN family.</text>
</comment>
<dbReference type="PANTHER" id="PTHR10701">
    <property type="entry name" value="SMALL NUCLEAR RIBONUCLEOPROTEIN-ASSOCIATED PROTEIN B AND N"/>
    <property type="match status" value="1"/>
</dbReference>
<dbReference type="GO" id="GO:0070990">
    <property type="term" value="F:snRNP binding"/>
    <property type="evidence" value="ECO:0007669"/>
    <property type="project" value="TreeGrafter"/>
</dbReference>
<keyword evidence="8" id="KW-0539">Nucleus</keyword>
<dbReference type="GO" id="GO:0005687">
    <property type="term" value="C:U4 snRNP"/>
    <property type="evidence" value="ECO:0007669"/>
    <property type="project" value="TreeGrafter"/>
</dbReference>
<evidence type="ECO:0000256" key="8">
    <source>
        <dbReference type="ARBA" id="ARBA00023242"/>
    </source>
</evidence>
<dbReference type="GO" id="GO:0005737">
    <property type="term" value="C:cytoplasm"/>
    <property type="evidence" value="ECO:0007669"/>
    <property type="project" value="UniProtKB-SubCell"/>
</dbReference>
<evidence type="ECO:0000256" key="11">
    <source>
        <dbReference type="SAM" id="MobiDB-lite"/>
    </source>
</evidence>
<dbReference type="Proteomes" id="UP001472866">
    <property type="component" value="Chromosome 05"/>
</dbReference>
<feature type="compositionally biased region" description="Pro residues" evidence="11">
    <location>
        <begin position="163"/>
        <end position="208"/>
    </location>
</feature>
<evidence type="ECO:0000256" key="7">
    <source>
        <dbReference type="ARBA" id="ARBA00023187"/>
    </source>
</evidence>
<keyword evidence="5" id="KW-0507">mRNA processing</keyword>
<dbReference type="SMART" id="SM00651">
    <property type="entry name" value="Sm"/>
    <property type="match status" value="1"/>
</dbReference>
<dbReference type="GO" id="GO:0005682">
    <property type="term" value="C:U5 snRNP"/>
    <property type="evidence" value="ECO:0007669"/>
    <property type="project" value="TreeGrafter"/>
</dbReference>
<evidence type="ECO:0000256" key="5">
    <source>
        <dbReference type="ARBA" id="ARBA00022664"/>
    </source>
</evidence>
<evidence type="ECO:0000256" key="1">
    <source>
        <dbReference type="ARBA" id="ARBA00004123"/>
    </source>
</evidence>
<dbReference type="CDD" id="cd01717">
    <property type="entry name" value="Sm_B"/>
    <property type="match status" value="1"/>
</dbReference>
<dbReference type="InterPro" id="IPR010920">
    <property type="entry name" value="LSM_dom_sf"/>
</dbReference>
<evidence type="ECO:0000256" key="2">
    <source>
        <dbReference type="ARBA" id="ARBA00004496"/>
    </source>
</evidence>
<dbReference type="PANTHER" id="PTHR10701:SF0">
    <property type="entry name" value="SMALL NUCLEAR RIBONUCLEOPROTEIN-ASSOCIATED PROTEIN B"/>
    <property type="match status" value="1"/>
</dbReference>
<dbReference type="GO" id="GO:0000398">
    <property type="term" value="P:mRNA splicing, via spliceosome"/>
    <property type="evidence" value="ECO:0007669"/>
    <property type="project" value="TreeGrafter"/>
</dbReference>
<dbReference type="InterPro" id="IPR001163">
    <property type="entry name" value="Sm_dom_euk/arc"/>
</dbReference>
<comment type="subcellular location">
    <subcellularLocation>
        <location evidence="2">Cytoplasm</location>
    </subcellularLocation>
    <subcellularLocation>
        <location evidence="1">Nucleus</location>
    </subcellularLocation>
</comment>
<dbReference type="PROSITE" id="PS52002">
    <property type="entry name" value="SM"/>
    <property type="match status" value="1"/>
</dbReference>
<keyword evidence="4" id="KW-0963">Cytoplasm</keyword>
<evidence type="ECO:0000259" key="12">
    <source>
        <dbReference type="PROSITE" id="PS52002"/>
    </source>
</evidence>
<dbReference type="GO" id="GO:0003723">
    <property type="term" value="F:RNA binding"/>
    <property type="evidence" value="ECO:0007669"/>
    <property type="project" value="UniProtKB-KW"/>
</dbReference>
<accession>A0AAX4P8C7</accession>
<dbReference type="AlphaFoldDB" id="A0AAX4P8C7"/>
<gene>
    <name evidence="13" type="ORF">HKI87_05g36520</name>
</gene>
<keyword evidence="9 13" id="KW-0687">Ribonucleoprotein</keyword>
<name>A0AAX4P8C7_9CHLO</name>
<evidence type="ECO:0000256" key="9">
    <source>
        <dbReference type="ARBA" id="ARBA00023274"/>
    </source>
</evidence>